<dbReference type="PANTHER" id="PTHR22999">
    <property type="entry name" value="PX SERINE/THREONINE KINASE PXK"/>
    <property type="match status" value="1"/>
</dbReference>
<dbReference type="Pfam" id="PF02194">
    <property type="entry name" value="PXA"/>
    <property type="match status" value="1"/>
</dbReference>
<evidence type="ECO:0000256" key="3">
    <source>
        <dbReference type="SAM" id="MobiDB-lite"/>
    </source>
</evidence>
<evidence type="ECO:0000313" key="6">
    <source>
        <dbReference type="Proteomes" id="UP001239445"/>
    </source>
</evidence>
<name>A0AAJ0B6J0_9PEZI</name>
<feature type="compositionally biased region" description="Basic and acidic residues" evidence="3">
    <location>
        <begin position="586"/>
        <end position="596"/>
    </location>
</feature>
<feature type="region of interest" description="Disordered" evidence="3">
    <location>
        <begin position="1"/>
        <end position="66"/>
    </location>
</feature>
<dbReference type="InterPro" id="IPR051837">
    <property type="entry name" value="SortingNexin/PXDomain-PKLike"/>
</dbReference>
<proteinExistence type="predicted"/>
<dbReference type="EMBL" id="MU839841">
    <property type="protein sequence ID" value="KAK1751669.1"/>
    <property type="molecule type" value="Genomic_DNA"/>
</dbReference>
<dbReference type="GO" id="GO:0005769">
    <property type="term" value="C:early endosome"/>
    <property type="evidence" value="ECO:0007669"/>
    <property type="project" value="TreeGrafter"/>
</dbReference>
<protein>
    <submittedName>
        <fullName evidence="5">PXA domain-containing protein</fullName>
    </submittedName>
</protein>
<evidence type="ECO:0000259" key="4">
    <source>
        <dbReference type="PROSITE" id="PS51207"/>
    </source>
</evidence>
<dbReference type="AlphaFoldDB" id="A0AAJ0B6J0"/>
<organism evidence="5 6">
    <name type="scientific">Echria macrotheca</name>
    <dbReference type="NCBI Taxonomy" id="438768"/>
    <lineage>
        <taxon>Eukaryota</taxon>
        <taxon>Fungi</taxon>
        <taxon>Dikarya</taxon>
        <taxon>Ascomycota</taxon>
        <taxon>Pezizomycotina</taxon>
        <taxon>Sordariomycetes</taxon>
        <taxon>Sordariomycetidae</taxon>
        <taxon>Sordariales</taxon>
        <taxon>Schizotheciaceae</taxon>
        <taxon>Echria</taxon>
    </lineage>
</organism>
<dbReference type="Proteomes" id="UP001239445">
    <property type="component" value="Unassembled WGS sequence"/>
</dbReference>
<keyword evidence="6" id="KW-1185">Reference proteome</keyword>
<accession>A0AAJ0B6J0</accession>
<comment type="caution">
    <text evidence="5">The sequence shown here is derived from an EMBL/GenBank/DDBJ whole genome shotgun (WGS) entry which is preliminary data.</text>
</comment>
<dbReference type="InterPro" id="IPR003114">
    <property type="entry name" value="Phox_assoc"/>
</dbReference>
<dbReference type="GO" id="GO:0035091">
    <property type="term" value="F:phosphatidylinositol binding"/>
    <property type="evidence" value="ECO:0007669"/>
    <property type="project" value="TreeGrafter"/>
</dbReference>
<evidence type="ECO:0000256" key="2">
    <source>
        <dbReference type="ARBA" id="ARBA00022490"/>
    </source>
</evidence>
<evidence type="ECO:0000313" key="5">
    <source>
        <dbReference type="EMBL" id="KAK1751669.1"/>
    </source>
</evidence>
<dbReference type="PROSITE" id="PS51207">
    <property type="entry name" value="PXA"/>
    <property type="match status" value="1"/>
</dbReference>
<feature type="compositionally biased region" description="Low complexity" evidence="3">
    <location>
        <begin position="20"/>
        <end position="41"/>
    </location>
</feature>
<reference evidence="5" key="1">
    <citation type="submission" date="2023-06" db="EMBL/GenBank/DDBJ databases">
        <title>Genome-scale phylogeny and comparative genomics of the fungal order Sordariales.</title>
        <authorList>
            <consortium name="Lawrence Berkeley National Laboratory"/>
            <person name="Hensen N."/>
            <person name="Bonometti L."/>
            <person name="Westerberg I."/>
            <person name="Brannstrom I.O."/>
            <person name="Guillou S."/>
            <person name="Cros-Aarteil S."/>
            <person name="Calhoun S."/>
            <person name="Haridas S."/>
            <person name="Kuo A."/>
            <person name="Mondo S."/>
            <person name="Pangilinan J."/>
            <person name="Riley R."/>
            <person name="Labutti K."/>
            <person name="Andreopoulos B."/>
            <person name="Lipzen A."/>
            <person name="Chen C."/>
            <person name="Yanf M."/>
            <person name="Daum C."/>
            <person name="Ng V."/>
            <person name="Clum A."/>
            <person name="Steindorff A."/>
            <person name="Ohm R."/>
            <person name="Martin F."/>
            <person name="Silar P."/>
            <person name="Natvig D."/>
            <person name="Lalanne C."/>
            <person name="Gautier V."/>
            <person name="Ament-Velasquez S.L."/>
            <person name="Kruys A."/>
            <person name="Hutchinson M.I."/>
            <person name="Powell A.J."/>
            <person name="Barry K."/>
            <person name="Miller A.N."/>
            <person name="Grigoriev I.V."/>
            <person name="Debuchy R."/>
            <person name="Gladieux P."/>
            <person name="Thoren M.H."/>
            <person name="Johannesson H."/>
        </authorList>
    </citation>
    <scope>NUCLEOTIDE SEQUENCE</scope>
    <source>
        <strain evidence="5">PSN4</strain>
    </source>
</reference>
<dbReference type="SMART" id="SM00313">
    <property type="entry name" value="PXA"/>
    <property type="match status" value="1"/>
</dbReference>
<feature type="compositionally biased region" description="Pro residues" evidence="3">
    <location>
        <begin position="9"/>
        <end position="19"/>
    </location>
</feature>
<dbReference type="GO" id="GO:0045022">
    <property type="term" value="P:early endosome to late endosome transport"/>
    <property type="evidence" value="ECO:0007669"/>
    <property type="project" value="TreeGrafter"/>
</dbReference>
<dbReference type="PANTHER" id="PTHR22999:SF23">
    <property type="entry name" value="SORTING NEXIN-16"/>
    <property type="match status" value="1"/>
</dbReference>
<feature type="domain" description="PXA" evidence="4">
    <location>
        <begin position="104"/>
        <end position="292"/>
    </location>
</feature>
<sequence>MTTAAPSPARVPTPRPNAPPAVTTSSDSATTSASTSRPSKTQIPPGNGQQQPAARRGPRAATPDPLGDRATAFLIRRTLCPQHLDKGKGPSPPLDELLPPLTSRNDVDLQLYALIAIILREFVQNWYSKITPDETFVAEIVQTIAHVTRALEQRVRKVDLESLLLDELPDLLDRHITAYRTAHDPIVHHPLQTNPREIYHSLCPLPALSPVPRPGDGASIAQQSENEVAYRQLLVHAVLAVLLPTEDLENDCLTALVGQILSELVIANAVANKLSEPWLIYEVLIIASRTVLQRKASSNEGVPGKLADTGSSSGSGGISTMHTLFWTILQWCFLATSFLRTMFAILVVSRSVPTRVSASDGLHEKMAHQKAGLEPMRATSSLETASEPVKTPVLAFRCWAAISNLLELDARMPWLHGTLSLGQWITMTGPGRIADVDGRLDRLLSYGIHRYLLDPAGLPPLLRNVRGALFPNNMPGTSTLVAPASEAALLALRRRCARALWALVPMRGGVGGVAGRLFFNGHLFASSSPSGAGHPAAGQEEGGGPQASAGASAIVPQAVTGGEQEGSARWRQQHGQGPGSPVSPTEFRDLTAEQRGSRTAPRNNREEGGGGGGVGGQASALAMRTTTGIKHAAPPDGAQHTDNPDQDEERILDEIERGILDVFSDAYCNKHLVYSMVELILVRLMPELAEKGVIGLWAERLPT</sequence>
<gene>
    <name evidence="5" type="ORF">QBC47DRAFT_390702</name>
</gene>
<evidence type="ECO:0000256" key="1">
    <source>
        <dbReference type="ARBA" id="ARBA00004496"/>
    </source>
</evidence>
<feature type="region of interest" description="Disordered" evidence="3">
    <location>
        <begin position="528"/>
        <end position="618"/>
    </location>
</feature>
<dbReference type="GO" id="GO:0005770">
    <property type="term" value="C:late endosome"/>
    <property type="evidence" value="ECO:0007669"/>
    <property type="project" value="TreeGrafter"/>
</dbReference>
<feature type="compositionally biased region" description="Low complexity" evidence="3">
    <location>
        <begin position="528"/>
        <end position="539"/>
    </location>
</feature>
<feature type="compositionally biased region" description="Low complexity" evidence="3">
    <location>
        <begin position="48"/>
        <end position="61"/>
    </location>
</feature>
<comment type="subcellular location">
    <subcellularLocation>
        <location evidence="1">Cytoplasm</location>
    </subcellularLocation>
</comment>
<keyword evidence="2" id="KW-0963">Cytoplasm</keyword>